<feature type="transmembrane region" description="Helical" evidence="1">
    <location>
        <begin position="15"/>
        <end position="36"/>
    </location>
</feature>
<dbReference type="RefSeq" id="WP_220303543.1">
    <property type="nucleotide sequence ID" value="NZ_CP080590.1"/>
</dbReference>
<keyword evidence="1" id="KW-0472">Membrane</keyword>
<proteinExistence type="predicted"/>
<gene>
    <name evidence="2" type="ORF">K1X15_10385</name>
</gene>
<keyword evidence="1" id="KW-0812">Transmembrane</keyword>
<keyword evidence="1" id="KW-1133">Transmembrane helix</keyword>
<name>A0ABX8WAF8_9HYPH</name>
<sequence length="86" mass="8986">MSTEPNDTPARRSTAAAFVHAMPAITLISGYLWLAIGVASWAFASAFFGGSTVIIATSLVLLAPGGIYLTSRQVKLAIDAERSSDN</sequence>
<accession>A0ABX8WAF8</accession>
<reference evidence="2 3" key="1">
    <citation type="submission" date="2021-08" db="EMBL/GenBank/DDBJ databases">
        <title>Devosia salina sp. nov., isolated from the South China Sea sediment.</title>
        <authorList>
            <person name="Zhou Z."/>
        </authorList>
    </citation>
    <scope>NUCLEOTIDE SEQUENCE [LARGE SCALE GENOMIC DNA]</scope>
    <source>
        <strain evidence="2 3">SCS-3</strain>
    </source>
</reference>
<feature type="transmembrane region" description="Helical" evidence="1">
    <location>
        <begin position="42"/>
        <end position="63"/>
    </location>
</feature>
<evidence type="ECO:0000313" key="2">
    <source>
        <dbReference type="EMBL" id="QYO75079.1"/>
    </source>
</evidence>
<protein>
    <submittedName>
        <fullName evidence="2">Uncharacterized protein</fullName>
    </submittedName>
</protein>
<organism evidence="2 3">
    <name type="scientific">Devosia salina</name>
    <dbReference type="NCBI Taxonomy" id="2860336"/>
    <lineage>
        <taxon>Bacteria</taxon>
        <taxon>Pseudomonadati</taxon>
        <taxon>Pseudomonadota</taxon>
        <taxon>Alphaproteobacteria</taxon>
        <taxon>Hyphomicrobiales</taxon>
        <taxon>Devosiaceae</taxon>
        <taxon>Devosia</taxon>
    </lineage>
</organism>
<evidence type="ECO:0000256" key="1">
    <source>
        <dbReference type="SAM" id="Phobius"/>
    </source>
</evidence>
<dbReference type="Proteomes" id="UP000825799">
    <property type="component" value="Chromosome"/>
</dbReference>
<evidence type="ECO:0000313" key="3">
    <source>
        <dbReference type="Proteomes" id="UP000825799"/>
    </source>
</evidence>
<keyword evidence="3" id="KW-1185">Reference proteome</keyword>
<dbReference type="EMBL" id="CP080590">
    <property type="protein sequence ID" value="QYO75079.1"/>
    <property type="molecule type" value="Genomic_DNA"/>
</dbReference>